<comment type="subcellular location">
    <subcellularLocation>
        <location evidence="5">Cell membrane</location>
    </subcellularLocation>
</comment>
<dbReference type="OrthoDB" id="28868at2759"/>
<dbReference type="Gene3D" id="3.40.50.80">
    <property type="entry name" value="Nucleotide-binding domain of ferredoxin-NADP reductase (FNR) module"/>
    <property type="match status" value="2"/>
</dbReference>
<dbReference type="InterPro" id="IPR008254">
    <property type="entry name" value="Flavodoxin/NO_synth"/>
</dbReference>
<dbReference type="GO" id="GO:0005516">
    <property type="term" value="F:calmodulin binding"/>
    <property type="evidence" value="ECO:0007669"/>
    <property type="project" value="UniProtKB-KW"/>
</dbReference>
<accession>A0A2I0TPR6</accession>
<evidence type="ECO:0000256" key="19">
    <source>
        <dbReference type="ARBA" id="ARBA00047419"/>
    </source>
</evidence>
<protein>
    <recommendedName>
        <fullName evidence="7">nitric-oxide synthase (NADPH)</fullName>
        <ecNumber evidence="7">1.14.13.39</ecNumber>
    </recommendedName>
</protein>
<dbReference type="NCBIfam" id="TIGR02097">
    <property type="entry name" value="yccV"/>
    <property type="match status" value="1"/>
</dbReference>
<evidence type="ECO:0000256" key="9">
    <source>
        <dbReference type="ARBA" id="ARBA00022553"/>
    </source>
</evidence>
<dbReference type="InterPro" id="IPR032698">
    <property type="entry name" value="SirB1_N"/>
</dbReference>
<evidence type="ECO:0000259" key="20">
    <source>
        <dbReference type="PROSITE" id="PS50902"/>
    </source>
</evidence>
<evidence type="ECO:0000256" key="13">
    <source>
        <dbReference type="ARBA" id="ARBA00022723"/>
    </source>
</evidence>
<evidence type="ECO:0000313" key="23">
    <source>
        <dbReference type="Proteomes" id="UP000233556"/>
    </source>
</evidence>
<gene>
    <name evidence="22" type="ORF">llap_13930</name>
</gene>
<dbReference type="InterPro" id="IPR029039">
    <property type="entry name" value="Flavoprotein-like_sf"/>
</dbReference>
<feature type="domain" description="FAD-binding FR-type" evidence="21">
    <location>
        <begin position="43"/>
        <end position="230"/>
    </location>
</feature>
<comment type="catalytic activity">
    <reaction evidence="19">
        <text>2 L-arginine + 3 NADPH + 4 O2 + H(+) = 2 L-citrulline + 2 nitric oxide + 3 NADP(+) + 4 H2O</text>
        <dbReference type="Rhea" id="RHEA:19897"/>
        <dbReference type="ChEBI" id="CHEBI:15377"/>
        <dbReference type="ChEBI" id="CHEBI:15378"/>
        <dbReference type="ChEBI" id="CHEBI:15379"/>
        <dbReference type="ChEBI" id="CHEBI:16480"/>
        <dbReference type="ChEBI" id="CHEBI:32682"/>
        <dbReference type="ChEBI" id="CHEBI:57743"/>
        <dbReference type="ChEBI" id="CHEBI:57783"/>
        <dbReference type="ChEBI" id="CHEBI:58349"/>
        <dbReference type="EC" id="1.14.13.39"/>
    </reaction>
    <physiologicalReaction direction="left-to-right" evidence="19">
        <dbReference type="Rhea" id="RHEA:19898"/>
    </physiologicalReaction>
</comment>
<comment type="cofactor">
    <cofactor evidence="3">
        <name>heme b</name>
        <dbReference type="ChEBI" id="CHEBI:60344"/>
    </cofactor>
</comment>
<dbReference type="PANTHER" id="PTHR43410">
    <property type="entry name" value="NITRIC OXIDE SYNTHASE OXYGENASE"/>
    <property type="match status" value="1"/>
</dbReference>
<evidence type="ECO:0000256" key="5">
    <source>
        <dbReference type="ARBA" id="ARBA00004236"/>
    </source>
</evidence>
<dbReference type="InterPro" id="IPR036623">
    <property type="entry name" value="Hemimethylated_DNA-bd_sf"/>
</dbReference>
<dbReference type="PRINTS" id="PR00371">
    <property type="entry name" value="FPNCR"/>
</dbReference>
<feature type="domain" description="Flavodoxin-like" evidence="20">
    <location>
        <begin position="1"/>
        <end position="122"/>
    </location>
</feature>
<keyword evidence="17" id="KW-0560">Oxidoreductase</keyword>
<organism evidence="22 23">
    <name type="scientific">Limosa lapponica baueri</name>
    <dbReference type="NCBI Taxonomy" id="1758121"/>
    <lineage>
        <taxon>Eukaryota</taxon>
        <taxon>Metazoa</taxon>
        <taxon>Chordata</taxon>
        <taxon>Craniata</taxon>
        <taxon>Vertebrata</taxon>
        <taxon>Euteleostomi</taxon>
        <taxon>Archelosauria</taxon>
        <taxon>Archosauria</taxon>
        <taxon>Dinosauria</taxon>
        <taxon>Saurischia</taxon>
        <taxon>Theropoda</taxon>
        <taxon>Coelurosauria</taxon>
        <taxon>Aves</taxon>
        <taxon>Neognathae</taxon>
        <taxon>Neoaves</taxon>
        <taxon>Charadriiformes</taxon>
        <taxon>Scolopacidae</taxon>
        <taxon>Limosa</taxon>
    </lineage>
</organism>
<keyword evidence="9" id="KW-0597">Phosphoprotein</keyword>
<dbReference type="GO" id="GO:0046872">
    <property type="term" value="F:metal ion binding"/>
    <property type="evidence" value="ECO:0007669"/>
    <property type="project" value="UniProtKB-KW"/>
</dbReference>
<dbReference type="EMBL" id="KZ508054">
    <property type="protein sequence ID" value="PKU35765.1"/>
    <property type="molecule type" value="Genomic_DNA"/>
</dbReference>
<keyword evidence="16" id="KW-0112">Calmodulin-binding</keyword>
<evidence type="ECO:0000256" key="11">
    <source>
        <dbReference type="ARBA" id="ARBA00022630"/>
    </source>
</evidence>
<comment type="cofactor">
    <cofactor evidence="2">
        <name>(6R)-L-erythro-5,6,7,8-tetrahydrobiopterin</name>
        <dbReference type="ChEBI" id="CHEBI:59560"/>
    </cofactor>
</comment>
<dbReference type="Gene3D" id="2.30.30.390">
    <property type="entry name" value="Hemimethylated DNA-binding domain"/>
    <property type="match status" value="1"/>
</dbReference>
<keyword evidence="10" id="KW-0349">Heme</keyword>
<dbReference type="Pfam" id="PF00258">
    <property type="entry name" value="Flavodoxin_1"/>
    <property type="match status" value="1"/>
</dbReference>
<reference evidence="23" key="1">
    <citation type="submission" date="2017-11" db="EMBL/GenBank/DDBJ databases">
        <authorList>
            <person name="Lima N.C."/>
            <person name="Parody-Merino A.M."/>
            <person name="Battley P.F."/>
            <person name="Fidler A.E."/>
            <person name="Prosdocimi F."/>
        </authorList>
    </citation>
    <scope>NUCLEOTIDE SEQUENCE [LARGE SCALE GENOMIC DNA]</scope>
</reference>
<sequence length="941" mass="107730">MSMDEYDIVHLEHETMVLVVTSTFGNGDPPENGEKFGCALMEMKNPNSNLEERNSLATAVPPLRRFSVFGLGSRAYPHFCAFARAVDTLLEELGGERILRMGEGDELCGQEESFRTWAKKVFKGLQEYEEWKWSKNPTIVEVLEEFPSVQMPSTLLLTQLPLLQPRYYSISSSPEMYPGEVHLTVAVVSYRTRDGEGPIHHGVCSSWLNRIQTDEVVPCFVRGAPGFHLPQDPQVPCILIGPGTGIAPFRSFWQQRLFEIQHKALKEQGGHVYVCGDVTMAGDVLKTIQRIVRQQGQLSVEEAGAFISKLRDDSRYHEDIFGVTLRTYEVTNRLRSESIAFIEESKKDTDEWPSLLKYYSHTDGVSWLEEYKARHNAGLEAQRIVASFSKRFFSEHVPCDGFSDIETLGCPSHFFEDELMCILNMEGRKGLTWKYYAKKILYFLRQQNILKNLKEYLQRPTDRQSFLEGAVLIDQYCNPLSDICLKSVQAQVDDITDKVRKVLRTKNPRHPSLASKAGEVVIPEVELQRQVLDAMNCVLYEQLKYKGNELDYYNSLNSYIHQVLIRRTGIPISLSVLYLTIARQLGVKLEPVNFPSHFLLRWCQGKEGSTDIFDYTYIDAFGKGKQLTVKECEYLIGHHVTEEFYGVVTSKEVLQRMVGNLLNLGKRESTDQSYQLLRDSLDLYLAMYPDNVQHLMLQARLYFHLGIWPEKVLDILQHIQALDPSQHGAVGYLVQHTLEHIERRKEEVGPEVKHRSDEKHKEVCFSIGLIMKHKRYGYNCVIYGWDPACMMGHEWIRNMNVHSLPHGPHQPFYNVLVEDGSCRYAAQENLEYNSEPREIPHPDIGRYFSEFTGVHYLANTELEIRYPEDLELTRATVQKIYSSGKDLIVHRATIPIPNILTGLGKSPSSKSLPGGKRIGSNEVQLASSLMMQTLLMQKMSF</sequence>
<dbReference type="AlphaFoldDB" id="A0A2I0TPR6"/>
<dbReference type="PRINTS" id="PR00369">
    <property type="entry name" value="FLAVODOXIN"/>
</dbReference>
<evidence type="ECO:0000256" key="16">
    <source>
        <dbReference type="ARBA" id="ARBA00022860"/>
    </source>
</evidence>
<keyword evidence="11" id="KW-0285">Flavoprotein</keyword>
<comment type="cofactor">
    <cofactor evidence="1">
        <name>FMN</name>
        <dbReference type="ChEBI" id="CHEBI:58210"/>
    </cofactor>
</comment>
<evidence type="ECO:0000256" key="4">
    <source>
        <dbReference type="ARBA" id="ARBA00001974"/>
    </source>
</evidence>
<dbReference type="InterPro" id="IPR011722">
    <property type="entry name" value="Hemimethylated_DNA-bd_dom"/>
</dbReference>
<evidence type="ECO:0000256" key="1">
    <source>
        <dbReference type="ARBA" id="ARBA00001917"/>
    </source>
</evidence>
<dbReference type="PANTHER" id="PTHR43410:SF2">
    <property type="entry name" value="NITRIC OXIDE SYNTHASE"/>
    <property type="match status" value="1"/>
</dbReference>
<keyword evidence="18" id="KW-0408">Iron</keyword>
<evidence type="ECO:0000256" key="8">
    <source>
        <dbReference type="ARBA" id="ARBA00022475"/>
    </source>
</evidence>
<keyword evidence="15" id="KW-0521">NADP</keyword>
<dbReference type="Pfam" id="PF08755">
    <property type="entry name" value="YccV-like"/>
    <property type="match status" value="1"/>
</dbReference>
<evidence type="ECO:0000256" key="14">
    <source>
        <dbReference type="ARBA" id="ARBA00022827"/>
    </source>
</evidence>
<comment type="cofactor">
    <cofactor evidence="4">
        <name>FAD</name>
        <dbReference type="ChEBI" id="CHEBI:57692"/>
    </cofactor>
</comment>
<evidence type="ECO:0000256" key="3">
    <source>
        <dbReference type="ARBA" id="ARBA00001970"/>
    </source>
</evidence>
<dbReference type="PROSITE" id="PS51384">
    <property type="entry name" value="FAD_FR"/>
    <property type="match status" value="1"/>
</dbReference>
<dbReference type="SUPFAM" id="SSF52343">
    <property type="entry name" value="Ferredoxin reductase-like, C-terminal NADP-linked domain"/>
    <property type="match status" value="1"/>
</dbReference>
<dbReference type="Gene3D" id="3.40.50.360">
    <property type="match status" value="1"/>
</dbReference>
<keyword evidence="8" id="KW-1003">Cell membrane</keyword>
<dbReference type="InterPro" id="IPR017938">
    <property type="entry name" value="Riboflavin_synthase-like_b-brl"/>
</dbReference>
<dbReference type="GO" id="GO:0005886">
    <property type="term" value="C:plasma membrane"/>
    <property type="evidence" value="ECO:0007669"/>
    <property type="project" value="UniProtKB-SubCell"/>
</dbReference>
<evidence type="ECO:0000256" key="2">
    <source>
        <dbReference type="ARBA" id="ARBA00001950"/>
    </source>
</evidence>
<dbReference type="InterPro" id="IPR017927">
    <property type="entry name" value="FAD-bd_FR_type"/>
</dbReference>
<evidence type="ECO:0000313" key="22">
    <source>
        <dbReference type="EMBL" id="PKU35765.1"/>
    </source>
</evidence>
<keyword evidence="8" id="KW-0472">Membrane</keyword>
<evidence type="ECO:0000256" key="10">
    <source>
        <dbReference type="ARBA" id="ARBA00022617"/>
    </source>
</evidence>
<dbReference type="Pfam" id="PF13369">
    <property type="entry name" value="Transglut_core2"/>
    <property type="match status" value="1"/>
</dbReference>
<dbReference type="PROSITE" id="PS50902">
    <property type="entry name" value="FLAVODOXIN_LIKE"/>
    <property type="match status" value="1"/>
</dbReference>
<dbReference type="Pfam" id="PF00667">
    <property type="entry name" value="FAD_binding_1"/>
    <property type="match status" value="1"/>
</dbReference>
<evidence type="ECO:0000256" key="7">
    <source>
        <dbReference type="ARBA" id="ARBA00012989"/>
    </source>
</evidence>
<dbReference type="GO" id="GO:0010181">
    <property type="term" value="F:FMN binding"/>
    <property type="evidence" value="ECO:0007669"/>
    <property type="project" value="InterPro"/>
</dbReference>
<dbReference type="Gene3D" id="2.40.30.10">
    <property type="entry name" value="Translation factors"/>
    <property type="match status" value="1"/>
</dbReference>
<dbReference type="InterPro" id="IPR039261">
    <property type="entry name" value="FNR_nucleotide-bd"/>
</dbReference>
<evidence type="ECO:0000256" key="6">
    <source>
        <dbReference type="ARBA" id="ARBA00006267"/>
    </source>
</evidence>
<proteinExistence type="inferred from homology"/>
<keyword evidence="14" id="KW-0274">FAD</keyword>
<evidence type="ECO:0000256" key="17">
    <source>
        <dbReference type="ARBA" id="ARBA00023002"/>
    </source>
</evidence>
<evidence type="ECO:0000256" key="15">
    <source>
        <dbReference type="ARBA" id="ARBA00022857"/>
    </source>
</evidence>
<keyword evidence="23" id="KW-1185">Reference proteome</keyword>
<evidence type="ECO:0000256" key="12">
    <source>
        <dbReference type="ARBA" id="ARBA00022643"/>
    </source>
</evidence>
<evidence type="ECO:0000256" key="18">
    <source>
        <dbReference type="ARBA" id="ARBA00023004"/>
    </source>
</evidence>
<dbReference type="EC" id="1.14.13.39" evidence="7"/>
<name>A0A2I0TPR6_LIMLA</name>
<keyword evidence="13" id="KW-0479">Metal-binding</keyword>
<dbReference type="SMART" id="SM00992">
    <property type="entry name" value="YccV-like"/>
    <property type="match status" value="1"/>
</dbReference>
<comment type="similarity">
    <text evidence="6">Belongs to the NOS family.</text>
</comment>
<dbReference type="SUPFAM" id="SSF63380">
    <property type="entry name" value="Riboflavin synthase domain-like"/>
    <property type="match status" value="1"/>
</dbReference>
<dbReference type="SUPFAM" id="SSF52218">
    <property type="entry name" value="Flavoproteins"/>
    <property type="match status" value="1"/>
</dbReference>
<dbReference type="InterPro" id="IPR001094">
    <property type="entry name" value="Flavdoxin-like"/>
</dbReference>
<dbReference type="SUPFAM" id="SSF141255">
    <property type="entry name" value="YccV-like"/>
    <property type="match status" value="1"/>
</dbReference>
<dbReference type="GO" id="GO:0003677">
    <property type="term" value="F:DNA binding"/>
    <property type="evidence" value="ECO:0007669"/>
    <property type="project" value="InterPro"/>
</dbReference>
<dbReference type="Proteomes" id="UP000233556">
    <property type="component" value="Unassembled WGS sequence"/>
</dbReference>
<dbReference type="GO" id="GO:0004517">
    <property type="term" value="F:nitric-oxide synthase activity"/>
    <property type="evidence" value="ECO:0007669"/>
    <property type="project" value="UniProtKB-EC"/>
</dbReference>
<keyword evidence="12" id="KW-0288">FMN</keyword>
<dbReference type="InterPro" id="IPR003097">
    <property type="entry name" value="CysJ-like_FAD-binding"/>
</dbReference>
<dbReference type="InterPro" id="IPR050607">
    <property type="entry name" value="NOS"/>
</dbReference>
<evidence type="ECO:0000259" key="21">
    <source>
        <dbReference type="PROSITE" id="PS51384"/>
    </source>
</evidence>
<dbReference type="InterPro" id="IPR001709">
    <property type="entry name" value="Flavoprot_Pyr_Nucl_cyt_Rdtase"/>
</dbReference>
<reference evidence="23" key="2">
    <citation type="submission" date="2017-12" db="EMBL/GenBank/DDBJ databases">
        <title>Genome sequence of the Bar-tailed Godwit (Limosa lapponica baueri).</title>
        <authorList>
            <person name="Lima N.C.B."/>
            <person name="Parody-Merino A.M."/>
            <person name="Battley P.F."/>
            <person name="Fidler A.E."/>
            <person name="Prosdocimi F."/>
        </authorList>
    </citation>
    <scope>NUCLEOTIDE SEQUENCE [LARGE SCALE GENOMIC DNA]</scope>
</reference>